<dbReference type="EMBL" id="CAXDID020000370">
    <property type="protein sequence ID" value="CAL6083135.1"/>
    <property type="molecule type" value="Genomic_DNA"/>
</dbReference>
<accession>A0AA86RDF3</accession>
<sequence>MQIGSAPLGLYDVKYLSQQINISRDESFMMFYNHCAEQNKMHITIAVPLSNTQNNDTKSLEFMFYQTFLRDQIENPDSKFQSEMNCCGSYFEKFELRSDYALFTIQIAFVNEVVLDTVIKSVLTLIYQAKPERLTYTQLSQLVNLLHDFQEKQNAMQQLFKNYKGTNFTQQDLGSQVERLMQQFYKQHFVQSAFIIYVTGPIKSYEKQLSELLVKQALTYKLTKFQQQTKQLKIENLNGPQITILKSPRYNSSKNYISSCNVQVICVGCHIQNVFSSNLQKLLMHWVASSSGPLRWALKNIQTQTGDQVIPDHLLKMHIETEILEGQQLFTISINDIPEVYEEVIHSCIYDELKTCFGQVLPKNLVLQFIEFISNIQKGILHHQLVNDILPYILQEQVSTPHEIYGPTKFLDRGLMKRFTDFWPEQENLKDKPKFNFSNEKFIQQDKMTLFEYINFKSEGPGSSQIVTVQKMLKAKKTGEYWSEGKHIQLLAVIGARDRVILQIQKTVYEHVNFLKSAFKELVDCSQIVIQVVADTQFNPTTRICTLRAQLQQLNDQCNASGLNTSIDENQVENNDPSQTQAHVVDINAIKPFQTVLDHYEKARSGVNEFDYKRISLKPCYECKKTIMFCEQYAIGVEKSVSLNDIISKTTSQEVEAPSQQIKDGLTLLTCAQDLYLQSVKVSNLSDAKQHCEVMIKTMFDQMKKQFQLPNPQMFIVQKQLSPHMNSSVEFMNEQADLTQMLLVFLKKNNTKTFIEFQKYLETQQLKMSEISLKDRFIYDLKLYFDLNFIPPELQQYIPYILFVLNKINDSINLRFDHGLLFIQFQGKSASEFKKQVRFFKRKIVQKQLTVDDLTCFVNNFRMVKDLITVVQSIQVAIWCGKLVNVKIDIEQLDAFDSHQYLYDIQNRILCLQCEDFFTNLKEMLIKLPLLNKKVDRLTEYTNTIIKSKKTVTQEHFIIKQSLPQPCSKQLAEVTKAYYEISLSQQTDIVNLKVEIDEAFEYLTTQFSSSIEGLVMIYSLLNVQNYHSLLWPKWKLAILNRVYFYYPNAQLTLEQLNSTLEQLPLQPESTQVFILTNNAYNSETVLKEMPNQTFSYFNATQVSMSAFSVFNIIKVNYKSDTPPLKLINEVMEHQNKAWTQSMTQKLTSLRKSISQNSHVFSTVKQLKQQLQTEMKTLDGMHRTKCLLSENQFKELDQAYKDEISAKNLRNQRVQLQNKLIRNYDFAQLTFQTPIIKQESINVSQQNGVKTLEIAHFLELSSLFDISQKQGSPKINELPLMVSQRLEFKTDKQGFNYSDISQDTRFNEMPAEIQQLAQQGQIYVLETAILHTLLLQNYIANFLHTPLKHPLNAGGFHTMVTHLAASGTTVPVGLPIIHGSAEYTRDDEHRQRLYLLKSGDAIKIFNQPIKQIMPVAKDLFTFNQNYDMLLTLICENTAQLAVSMGITGDDPISVLRQIIMEKMTTRM</sequence>
<evidence type="ECO:0000313" key="3">
    <source>
        <dbReference type="Proteomes" id="UP001642409"/>
    </source>
</evidence>
<proteinExistence type="predicted"/>
<gene>
    <name evidence="1" type="ORF">HINF_LOCUS58673</name>
    <name evidence="2" type="ORF">HINF_LOCUS61577</name>
</gene>
<dbReference type="Proteomes" id="UP001642409">
    <property type="component" value="Unassembled WGS sequence"/>
</dbReference>
<evidence type="ECO:0000313" key="2">
    <source>
        <dbReference type="EMBL" id="CAL6083135.1"/>
    </source>
</evidence>
<organism evidence="1">
    <name type="scientific">Hexamita inflata</name>
    <dbReference type="NCBI Taxonomy" id="28002"/>
    <lineage>
        <taxon>Eukaryota</taxon>
        <taxon>Metamonada</taxon>
        <taxon>Diplomonadida</taxon>
        <taxon>Hexamitidae</taxon>
        <taxon>Hexamitinae</taxon>
        <taxon>Hexamita</taxon>
    </lineage>
</organism>
<reference evidence="2 3" key="2">
    <citation type="submission" date="2024-07" db="EMBL/GenBank/DDBJ databases">
        <authorList>
            <person name="Akdeniz Z."/>
        </authorList>
    </citation>
    <scope>NUCLEOTIDE SEQUENCE [LARGE SCALE GENOMIC DNA]</scope>
</reference>
<dbReference type="EMBL" id="CATOUU010001088">
    <property type="protein sequence ID" value="CAI9971028.1"/>
    <property type="molecule type" value="Genomic_DNA"/>
</dbReference>
<keyword evidence="3" id="KW-1185">Reference proteome</keyword>
<evidence type="ECO:0000313" key="1">
    <source>
        <dbReference type="EMBL" id="CAI9971028.1"/>
    </source>
</evidence>
<name>A0AA86RDF3_9EUKA</name>
<comment type="caution">
    <text evidence="1">The sequence shown here is derived from an EMBL/GenBank/DDBJ whole genome shotgun (WGS) entry which is preliminary data.</text>
</comment>
<reference evidence="1" key="1">
    <citation type="submission" date="2023-06" db="EMBL/GenBank/DDBJ databases">
        <authorList>
            <person name="Kurt Z."/>
        </authorList>
    </citation>
    <scope>NUCLEOTIDE SEQUENCE</scope>
</reference>
<protein>
    <submittedName>
        <fullName evidence="1">Uncharacterized protein</fullName>
    </submittedName>
</protein>